<evidence type="ECO:0000256" key="2">
    <source>
        <dbReference type="ARBA" id="ARBA00022737"/>
    </source>
</evidence>
<keyword evidence="2" id="KW-0677">Repeat</keyword>
<feature type="region of interest" description="Disordered" evidence="3">
    <location>
        <begin position="40"/>
        <end position="130"/>
    </location>
</feature>
<feature type="domain" description="SMP" evidence="4">
    <location>
        <begin position="133"/>
        <end position="190"/>
    </location>
</feature>
<feature type="region of interest" description="Disordered" evidence="3">
    <location>
        <begin position="189"/>
        <end position="214"/>
    </location>
</feature>
<comment type="similarity">
    <text evidence="1">Belongs to the LEA type SMP family.</text>
</comment>
<evidence type="ECO:0000313" key="5">
    <source>
        <dbReference type="EMBL" id="KAI5064256.1"/>
    </source>
</evidence>
<reference evidence="5" key="1">
    <citation type="submission" date="2021-01" db="EMBL/GenBank/DDBJ databases">
        <title>Adiantum capillus-veneris genome.</title>
        <authorList>
            <person name="Fang Y."/>
            <person name="Liao Q."/>
        </authorList>
    </citation>
    <scope>NUCLEOTIDE SEQUENCE</scope>
    <source>
        <strain evidence="5">H3</strain>
        <tissue evidence="5">Leaf</tissue>
    </source>
</reference>
<proteinExistence type="inferred from homology"/>
<protein>
    <recommendedName>
        <fullName evidence="4">SMP domain-containing protein</fullName>
    </recommendedName>
</protein>
<evidence type="ECO:0000259" key="4">
    <source>
        <dbReference type="Pfam" id="PF04927"/>
    </source>
</evidence>
<comment type="caution">
    <text evidence="5">The sequence shown here is derived from an EMBL/GenBank/DDBJ whole genome shotgun (WGS) entry which is preliminary data.</text>
</comment>
<name>A0A9D4Z961_ADICA</name>
<dbReference type="PANTHER" id="PTHR31174">
    <property type="entry name" value="SEED MATURATION FAMILY PROTEIN"/>
    <property type="match status" value="1"/>
</dbReference>
<dbReference type="OrthoDB" id="9991317at2759"/>
<evidence type="ECO:0000313" key="6">
    <source>
        <dbReference type="Proteomes" id="UP000886520"/>
    </source>
</evidence>
<organism evidence="5 6">
    <name type="scientific">Adiantum capillus-veneris</name>
    <name type="common">Maidenhair fern</name>
    <dbReference type="NCBI Taxonomy" id="13818"/>
    <lineage>
        <taxon>Eukaryota</taxon>
        <taxon>Viridiplantae</taxon>
        <taxon>Streptophyta</taxon>
        <taxon>Embryophyta</taxon>
        <taxon>Tracheophyta</taxon>
        <taxon>Polypodiopsida</taxon>
        <taxon>Polypodiidae</taxon>
        <taxon>Polypodiales</taxon>
        <taxon>Pteridineae</taxon>
        <taxon>Pteridaceae</taxon>
        <taxon>Vittarioideae</taxon>
        <taxon>Adiantum</taxon>
    </lineage>
</organism>
<dbReference type="Pfam" id="PF04927">
    <property type="entry name" value="SMP"/>
    <property type="match status" value="2"/>
</dbReference>
<dbReference type="Proteomes" id="UP000886520">
    <property type="component" value="Chromosome 20"/>
</dbReference>
<sequence>MRAFSTRLVAKVQRPPLGFPSGAFRGFASAQPQETINYGNIADDLKPKPNPAAKQLNLDQQPPSGTHAKGDRPKTIGDALENAAQKAKDKPLEVKDTRAIQSAEARAAGAPSGVMGGPSAHASNLLNNQDGATLGDALKDAKDYLPADKVATQRDAYRVMQAEARNDPRGQVHPEGVAASLQDAVEYNKEKGFIPQDNAATSPMGRGRGAGGAS</sequence>
<evidence type="ECO:0000256" key="3">
    <source>
        <dbReference type="SAM" id="MobiDB-lite"/>
    </source>
</evidence>
<accession>A0A9D4Z961</accession>
<keyword evidence="6" id="KW-1185">Reference proteome</keyword>
<evidence type="ECO:0000256" key="1">
    <source>
        <dbReference type="ARBA" id="ARBA00010733"/>
    </source>
</evidence>
<dbReference type="InterPro" id="IPR007011">
    <property type="entry name" value="LEA_SMP_dom"/>
</dbReference>
<dbReference type="PANTHER" id="PTHR31174:SF7">
    <property type="entry name" value="LATE EMBRYOGENESIS ABUNDANT PROTEIN 31-RELATED"/>
    <property type="match status" value="1"/>
</dbReference>
<dbReference type="InterPro" id="IPR042971">
    <property type="entry name" value="LEA_SMP"/>
</dbReference>
<feature type="compositionally biased region" description="Basic and acidic residues" evidence="3">
    <location>
        <begin position="86"/>
        <end position="98"/>
    </location>
</feature>
<gene>
    <name evidence="5" type="ORF">GOP47_0020926</name>
</gene>
<dbReference type="EMBL" id="JABFUD020000020">
    <property type="protein sequence ID" value="KAI5064256.1"/>
    <property type="molecule type" value="Genomic_DNA"/>
</dbReference>
<feature type="compositionally biased region" description="Polar residues" evidence="3">
    <location>
        <begin position="121"/>
        <end position="130"/>
    </location>
</feature>
<feature type="domain" description="SMP" evidence="4">
    <location>
        <begin position="75"/>
        <end position="122"/>
    </location>
</feature>
<dbReference type="AlphaFoldDB" id="A0A9D4Z961"/>